<dbReference type="GeneID" id="94428661"/>
<accession>A0A2C6KY91</accession>
<feature type="compositionally biased region" description="Basic and acidic residues" evidence="1">
    <location>
        <begin position="516"/>
        <end position="564"/>
    </location>
</feature>
<evidence type="ECO:0000313" key="2">
    <source>
        <dbReference type="EMBL" id="PHJ20894.1"/>
    </source>
</evidence>
<gene>
    <name evidence="2" type="ORF">CSUI_005273</name>
</gene>
<keyword evidence="3" id="KW-1185">Reference proteome</keyword>
<dbReference type="RefSeq" id="XP_067922579.1">
    <property type="nucleotide sequence ID" value="XM_068065450.1"/>
</dbReference>
<protein>
    <submittedName>
        <fullName evidence="2">Uncharacterized protein</fullName>
    </submittedName>
</protein>
<dbReference type="Proteomes" id="UP000221165">
    <property type="component" value="Unassembled WGS sequence"/>
</dbReference>
<feature type="region of interest" description="Disordered" evidence="1">
    <location>
        <begin position="578"/>
        <end position="627"/>
    </location>
</feature>
<dbReference type="VEuPathDB" id="ToxoDB:CSUI_005273"/>
<feature type="compositionally biased region" description="Basic and acidic residues" evidence="1">
    <location>
        <begin position="491"/>
        <end position="500"/>
    </location>
</feature>
<feature type="compositionally biased region" description="Low complexity" evidence="1">
    <location>
        <begin position="289"/>
        <end position="308"/>
    </location>
</feature>
<feature type="compositionally biased region" description="Basic and acidic residues" evidence="1">
    <location>
        <begin position="221"/>
        <end position="234"/>
    </location>
</feature>
<dbReference type="AlphaFoldDB" id="A0A2C6KY91"/>
<dbReference type="InterPro" id="IPR011992">
    <property type="entry name" value="EF-hand-dom_pair"/>
</dbReference>
<evidence type="ECO:0000256" key="1">
    <source>
        <dbReference type="SAM" id="MobiDB-lite"/>
    </source>
</evidence>
<feature type="region of interest" description="Disordered" evidence="1">
    <location>
        <begin position="189"/>
        <end position="332"/>
    </location>
</feature>
<comment type="caution">
    <text evidence="2">The sequence shown here is derived from an EMBL/GenBank/DDBJ whole genome shotgun (WGS) entry which is preliminary data.</text>
</comment>
<feature type="compositionally biased region" description="Polar residues" evidence="1">
    <location>
        <begin position="253"/>
        <end position="264"/>
    </location>
</feature>
<reference evidence="2 3" key="1">
    <citation type="journal article" date="2017" name="Int. J. Parasitol.">
        <title>The genome of the protozoan parasite Cystoisospora suis and a reverse vaccinology approach to identify vaccine candidates.</title>
        <authorList>
            <person name="Palmieri N."/>
            <person name="Shrestha A."/>
            <person name="Ruttkowski B."/>
            <person name="Beck T."/>
            <person name="Vogl C."/>
            <person name="Tomley F."/>
            <person name="Blake D.P."/>
            <person name="Joachim A."/>
        </authorList>
    </citation>
    <scope>NUCLEOTIDE SEQUENCE [LARGE SCALE GENOMIC DNA]</scope>
    <source>
        <strain evidence="2 3">Wien I</strain>
    </source>
</reference>
<proteinExistence type="predicted"/>
<dbReference type="SUPFAM" id="SSF47473">
    <property type="entry name" value="EF-hand"/>
    <property type="match status" value="1"/>
</dbReference>
<dbReference type="OrthoDB" id="437309at2759"/>
<name>A0A2C6KY91_9APIC</name>
<sequence>MIHLRKRAWHIPLCYALSGAPRQESGGVKLPMMYTTVAFSRVLRPSFAPGSTRSLSHQKLCSAFAQASCVSSADGRYFSFLRRPHHLCSLFSASANHLCSVPSTSHAKCQHFRTVTVPPSASYHRYRSVCDCGRDSSFLSDYATYVYPAFCSSSARRLTGTGSSLRGRQRREGWVADASLQRLFLSSTSRKGSSLAGRGPRDSTLGVASQTVPVHGQGETRGSDEEAKKREEKAGQATSIRRGASQPGILSMDFSSSMPMTSKGQKMACVPAVGGPDNSQGKDGTEECSVSSISSRCSSSAGTQRSSSALLVPDVGGPSHENPVKANGSEDDQQGRKWSFWQICCFSFGIGVAGVAAYLIHDCDYNVAKAEWVAAERIGNLFFKRSREGPRQEAANRSKFSVGLSPELQKELALFFLQLDLDKPNGVRRSDIMDFIGKLGFSTTSNACKSFLESGKGRTLDKKRVSGVTLQEFAAFVEDLLLEEELSGAKEAEDSARKAVEQGAIGASETNTNDVLSKDQGDDSSRESFAHSEEDAGVEDRKRIPDKTLPEGEAQGREKPADRILRHLRTLNKSTVLPDTIPSCYTEPSELVTPDRSPGNVSSDSAARAVPSDGPLGKDTSRGGDVAPSAELGVEATELELLRLHLDQTVKVVKNLATLKSRRGLSEAELARFEALKAEATALQHDIWRLEKDISGASV</sequence>
<dbReference type="EMBL" id="MIGC01002554">
    <property type="protein sequence ID" value="PHJ20894.1"/>
    <property type="molecule type" value="Genomic_DNA"/>
</dbReference>
<organism evidence="2 3">
    <name type="scientific">Cystoisospora suis</name>
    <dbReference type="NCBI Taxonomy" id="483139"/>
    <lineage>
        <taxon>Eukaryota</taxon>
        <taxon>Sar</taxon>
        <taxon>Alveolata</taxon>
        <taxon>Apicomplexa</taxon>
        <taxon>Conoidasida</taxon>
        <taxon>Coccidia</taxon>
        <taxon>Eucoccidiorida</taxon>
        <taxon>Eimeriorina</taxon>
        <taxon>Sarcocystidae</taxon>
        <taxon>Cystoisospora</taxon>
    </lineage>
</organism>
<feature type="region of interest" description="Disordered" evidence="1">
    <location>
        <begin position="491"/>
        <end position="564"/>
    </location>
</feature>
<evidence type="ECO:0000313" key="3">
    <source>
        <dbReference type="Proteomes" id="UP000221165"/>
    </source>
</evidence>